<sequence length="267" mass="29315">MAQATPLVRKVFESRAFRPIALIAIIVIGWELAIQLFHIKPYLVPDPLVVIRQLVTDFPKLWQDTLITTYATVGGFVLSALIGVPLAMLIAYSRLVESYVYPLLVFSQSIPKIAIAPLLVVWFGFGIVPKIVTAFLLGFFPVVVSTVMGFKSVDRDMIDLVRSMKASRLQTFLKISLPFAMPSIFSGLKVSVTLAVVGAVVGEFVGANSGIGYVLQVANGNFDLPLMFAALILLSLVGVVLFVLVDVVERLMIPWHASHRDDYYVST</sequence>
<dbReference type="RefSeq" id="WP_023594819.1">
    <property type="nucleotide sequence ID" value="NC_023018.2"/>
</dbReference>
<dbReference type="Pfam" id="PF00528">
    <property type="entry name" value="BPD_transp_1"/>
    <property type="match status" value="1"/>
</dbReference>
<evidence type="ECO:0000256" key="4">
    <source>
        <dbReference type="ARBA" id="ARBA00022692"/>
    </source>
</evidence>
<feature type="transmembrane region" description="Helical" evidence="7">
    <location>
        <begin position="99"/>
        <end position="125"/>
    </location>
</feature>
<keyword evidence="5 7" id="KW-1133">Transmembrane helix</keyword>
<dbReference type="KEGG" id="ppnm:LV28_08060"/>
<reference evidence="9 11" key="1">
    <citation type="submission" date="2018-06" db="EMBL/GenBank/DDBJ databases">
        <authorList>
            <consortium name="Pathogen Informatics"/>
            <person name="Doyle S."/>
        </authorList>
    </citation>
    <scope>NUCLEOTIDE SEQUENCE [LARGE SCALE GENOMIC DNA]</scope>
    <source>
        <strain evidence="9 11">NCTC13160</strain>
    </source>
</reference>
<dbReference type="EMBL" id="UGSG01000001">
    <property type="protein sequence ID" value="SUA76776.1"/>
    <property type="molecule type" value="Genomic_DNA"/>
</dbReference>
<dbReference type="STRING" id="93220.A6P55_05225"/>
<dbReference type="Proteomes" id="UP000361468">
    <property type="component" value="Unassembled WGS sequence"/>
</dbReference>
<evidence type="ECO:0000313" key="11">
    <source>
        <dbReference type="Proteomes" id="UP000254573"/>
    </source>
</evidence>
<feature type="transmembrane region" description="Helical" evidence="7">
    <location>
        <begin position="226"/>
        <end position="245"/>
    </location>
</feature>
<comment type="similarity">
    <text evidence="7">Belongs to the binding-protein-dependent transport system permease family.</text>
</comment>
<dbReference type="PROSITE" id="PS50928">
    <property type="entry name" value="ABC_TM1"/>
    <property type="match status" value="1"/>
</dbReference>
<dbReference type="KEGG" id="ppno:DA70_22660"/>
<dbReference type="CDD" id="cd06261">
    <property type="entry name" value="TM_PBP2"/>
    <property type="match status" value="1"/>
</dbReference>
<proteinExistence type="inferred from homology"/>
<evidence type="ECO:0000313" key="12">
    <source>
        <dbReference type="Proteomes" id="UP000361468"/>
    </source>
</evidence>
<evidence type="ECO:0000256" key="6">
    <source>
        <dbReference type="ARBA" id="ARBA00023136"/>
    </source>
</evidence>
<feature type="transmembrane region" description="Helical" evidence="7">
    <location>
        <begin position="67"/>
        <end position="92"/>
    </location>
</feature>
<evidence type="ECO:0000256" key="7">
    <source>
        <dbReference type="RuleBase" id="RU363032"/>
    </source>
</evidence>
<dbReference type="KEGG" id="prb:X636_04005"/>
<keyword evidence="3" id="KW-1003">Cell membrane</keyword>
<evidence type="ECO:0000256" key="5">
    <source>
        <dbReference type="ARBA" id="ARBA00022989"/>
    </source>
</evidence>
<protein>
    <submittedName>
        <fullName evidence="10">ABC transporter permease</fullName>
    </submittedName>
    <submittedName>
        <fullName evidence="9">Aliphatic sulfonates transport permease protein ssuC</fullName>
    </submittedName>
</protein>
<dbReference type="PANTHER" id="PTHR30151">
    <property type="entry name" value="ALKANE SULFONATE ABC TRANSPORTER-RELATED, MEMBRANE SUBUNIT"/>
    <property type="match status" value="1"/>
</dbReference>
<keyword evidence="2 7" id="KW-0813">Transport</keyword>
<evidence type="ECO:0000313" key="10">
    <source>
        <dbReference type="EMBL" id="VVE70411.1"/>
    </source>
</evidence>
<dbReference type="EMBL" id="CABPSO010000013">
    <property type="protein sequence ID" value="VVE70411.1"/>
    <property type="molecule type" value="Genomic_DNA"/>
</dbReference>
<dbReference type="Gene3D" id="1.10.3720.10">
    <property type="entry name" value="MetI-like"/>
    <property type="match status" value="1"/>
</dbReference>
<reference evidence="10 12" key="2">
    <citation type="submission" date="2019-08" db="EMBL/GenBank/DDBJ databases">
        <authorList>
            <person name="Peeters C."/>
        </authorList>
    </citation>
    <scope>NUCLEOTIDE SEQUENCE [LARGE SCALE GENOMIC DNA]</scope>
    <source>
        <strain evidence="10 12">LMG 31119</strain>
    </source>
</reference>
<feature type="transmembrane region" description="Helical" evidence="7">
    <location>
        <begin position="194"/>
        <end position="214"/>
    </location>
</feature>
<keyword evidence="4 7" id="KW-0812">Transmembrane</keyword>
<dbReference type="AlphaFoldDB" id="A0A378YHV2"/>
<evidence type="ECO:0000259" key="8">
    <source>
        <dbReference type="PROSITE" id="PS50928"/>
    </source>
</evidence>
<organism evidence="9 11">
    <name type="scientific">Pandoraea pnomenusa</name>
    <dbReference type="NCBI Taxonomy" id="93220"/>
    <lineage>
        <taxon>Bacteria</taxon>
        <taxon>Pseudomonadati</taxon>
        <taxon>Pseudomonadota</taxon>
        <taxon>Betaproteobacteria</taxon>
        <taxon>Burkholderiales</taxon>
        <taxon>Burkholderiaceae</taxon>
        <taxon>Pandoraea</taxon>
    </lineage>
</organism>
<comment type="subcellular location">
    <subcellularLocation>
        <location evidence="1 7">Cell membrane</location>
        <topology evidence="1 7">Multi-pass membrane protein</topology>
    </subcellularLocation>
</comment>
<dbReference type="GO" id="GO:0055085">
    <property type="term" value="P:transmembrane transport"/>
    <property type="evidence" value="ECO:0007669"/>
    <property type="project" value="InterPro"/>
</dbReference>
<keyword evidence="6 7" id="KW-0472">Membrane</keyword>
<dbReference type="InterPro" id="IPR035906">
    <property type="entry name" value="MetI-like_sf"/>
</dbReference>
<feature type="transmembrane region" description="Helical" evidence="7">
    <location>
        <begin position="131"/>
        <end position="150"/>
    </location>
</feature>
<dbReference type="GO" id="GO:0005886">
    <property type="term" value="C:plasma membrane"/>
    <property type="evidence" value="ECO:0007669"/>
    <property type="project" value="UniProtKB-SubCell"/>
</dbReference>
<keyword evidence="12" id="KW-1185">Reference proteome</keyword>
<feature type="transmembrane region" description="Helical" evidence="7">
    <location>
        <begin position="20"/>
        <end position="39"/>
    </location>
</feature>
<evidence type="ECO:0000256" key="1">
    <source>
        <dbReference type="ARBA" id="ARBA00004651"/>
    </source>
</evidence>
<evidence type="ECO:0000313" key="9">
    <source>
        <dbReference type="EMBL" id="SUA76776.1"/>
    </source>
</evidence>
<gene>
    <name evidence="9" type="primary">ssuC_4</name>
    <name evidence="9" type="ORF">NCTC13160_01586</name>
    <name evidence="10" type="ORF">PPN31119_03596</name>
</gene>
<accession>A0A378YHV2</accession>
<evidence type="ECO:0000256" key="3">
    <source>
        <dbReference type="ARBA" id="ARBA00022475"/>
    </source>
</evidence>
<dbReference type="PANTHER" id="PTHR30151:SF20">
    <property type="entry name" value="ABC TRANSPORTER PERMEASE PROTEIN HI_0355-RELATED"/>
    <property type="match status" value="1"/>
</dbReference>
<name>A0A378YHV2_9BURK</name>
<evidence type="ECO:0000256" key="2">
    <source>
        <dbReference type="ARBA" id="ARBA00022448"/>
    </source>
</evidence>
<dbReference type="InterPro" id="IPR000515">
    <property type="entry name" value="MetI-like"/>
</dbReference>
<dbReference type="Proteomes" id="UP000254573">
    <property type="component" value="Unassembled WGS sequence"/>
</dbReference>
<dbReference type="GeneID" id="57200026"/>
<dbReference type="SUPFAM" id="SSF161098">
    <property type="entry name" value="MetI-like"/>
    <property type="match status" value="1"/>
</dbReference>
<feature type="domain" description="ABC transmembrane type-1" evidence="8">
    <location>
        <begin position="65"/>
        <end position="245"/>
    </location>
</feature>